<dbReference type="VEuPathDB" id="VectorBase:AMAM020742"/>
<dbReference type="EnsemblMetazoa" id="AMAM020742-RA">
    <property type="protein sequence ID" value="AMAM020742-PA"/>
    <property type="gene ID" value="AMAM020742"/>
</dbReference>
<sequence>MADVVSSPRRLATTSEEESHQQLLHAACSSRMRRRKTTDEVIEEMEPLESYDRVHDPTQPDADDDGHVLQQREKEPKKDGLESSPYRYDEDHGEQGERVLLSGGNHDREGKLQTIDTSIAMEI</sequence>
<feature type="region of interest" description="Disordered" evidence="1">
    <location>
        <begin position="1"/>
        <end position="123"/>
    </location>
</feature>
<evidence type="ECO:0000313" key="2">
    <source>
        <dbReference type="EnsemblMetazoa" id="AMAM020742-PA"/>
    </source>
</evidence>
<evidence type="ECO:0000256" key="1">
    <source>
        <dbReference type="SAM" id="MobiDB-lite"/>
    </source>
</evidence>
<name>A0A182T6P2_9DIPT</name>
<reference evidence="3" key="1">
    <citation type="submission" date="2013-09" db="EMBL/GenBank/DDBJ databases">
        <title>The Genome Sequence of Anopheles maculatus species B.</title>
        <authorList>
            <consortium name="The Broad Institute Genomics Platform"/>
            <person name="Neafsey D.E."/>
            <person name="Besansky N."/>
            <person name="Howell P."/>
            <person name="Walton C."/>
            <person name="Young S.K."/>
            <person name="Zeng Q."/>
            <person name="Gargeya S."/>
            <person name="Fitzgerald M."/>
            <person name="Haas B."/>
            <person name="Abouelleil A."/>
            <person name="Allen A.W."/>
            <person name="Alvarado L."/>
            <person name="Arachchi H.M."/>
            <person name="Berlin A.M."/>
            <person name="Chapman S.B."/>
            <person name="Gainer-Dewar J."/>
            <person name="Goldberg J."/>
            <person name="Griggs A."/>
            <person name="Gujja S."/>
            <person name="Hansen M."/>
            <person name="Howarth C."/>
            <person name="Imamovic A."/>
            <person name="Ireland A."/>
            <person name="Larimer J."/>
            <person name="McCowan C."/>
            <person name="Murphy C."/>
            <person name="Pearson M."/>
            <person name="Poon T.W."/>
            <person name="Priest M."/>
            <person name="Roberts A."/>
            <person name="Saif S."/>
            <person name="Shea T."/>
            <person name="Sisk P."/>
            <person name="Sykes S."/>
            <person name="Wortman J."/>
            <person name="Nusbaum C."/>
            <person name="Birren B."/>
        </authorList>
    </citation>
    <scope>NUCLEOTIDE SEQUENCE [LARGE SCALE GENOMIC DNA]</scope>
    <source>
        <strain evidence="3">maculatus3</strain>
    </source>
</reference>
<organism evidence="2 3">
    <name type="scientific">Anopheles maculatus</name>
    <dbReference type="NCBI Taxonomy" id="74869"/>
    <lineage>
        <taxon>Eukaryota</taxon>
        <taxon>Metazoa</taxon>
        <taxon>Ecdysozoa</taxon>
        <taxon>Arthropoda</taxon>
        <taxon>Hexapoda</taxon>
        <taxon>Insecta</taxon>
        <taxon>Pterygota</taxon>
        <taxon>Neoptera</taxon>
        <taxon>Endopterygota</taxon>
        <taxon>Diptera</taxon>
        <taxon>Nematocera</taxon>
        <taxon>Culicoidea</taxon>
        <taxon>Culicidae</taxon>
        <taxon>Anophelinae</taxon>
        <taxon>Anopheles</taxon>
        <taxon>Anopheles maculatus group</taxon>
    </lineage>
</organism>
<feature type="compositionally biased region" description="Basic and acidic residues" evidence="1">
    <location>
        <begin position="65"/>
        <end position="97"/>
    </location>
</feature>
<proteinExistence type="predicted"/>
<accession>A0A182T6P2</accession>
<dbReference type="Proteomes" id="UP000075901">
    <property type="component" value="Unassembled WGS sequence"/>
</dbReference>
<evidence type="ECO:0000313" key="3">
    <source>
        <dbReference type="Proteomes" id="UP000075901"/>
    </source>
</evidence>
<reference evidence="2" key="2">
    <citation type="submission" date="2020-05" db="UniProtKB">
        <authorList>
            <consortium name="EnsemblMetazoa"/>
        </authorList>
    </citation>
    <scope>IDENTIFICATION</scope>
    <source>
        <strain evidence="2">maculatus3</strain>
    </source>
</reference>
<dbReference type="AlphaFoldDB" id="A0A182T6P2"/>
<protein>
    <submittedName>
        <fullName evidence="2">Uncharacterized protein</fullName>
    </submittedName>
</protein>
<keyword evidence="3" id="KW-1185">Reference proteome</keyword>
<feature type="compositionally biased region" description="Acidic residues" evidence="1">
    <location>
        <begin position="40"/>
        <end position="49"/>
    </location>
</feature>